<evidence type="ECO:0000313" key="7">
    <source>
        <dbReference type="EMBL" id="GAA4969187.1"/>
    </source>
</evidence>
<name>A0ABP9HEM3_9ACTN</name>
<evidence type="ECO:0000256" key="4">
    <source>
        <dbReference type="ARBA" id="ARBA00023277"/>
    </source>
</evidence>
<dbReference type="EC" id="5.1.3.3" evidence="5"/>
<keyword evidence="4 5" id="KW-0119">Carbohydrate metabolism</keyword>
<dbReference type="InterPro" id="IPR008183">
    <property type="entry name" value="Aldose_1/G6P_1-epimerase"/>
</dbReference>
<evidence type="ECO:0000256" key="2">
    <source>
        <dbReference type="ARBA" id="ARBA00006206"/>
    </source>
</evidence>
<evidence type="ECO:0000313" key="8">
    <source>
        <dbReference type="Proteomes" id="UP001500466"/>
    </source>
</evidence>
<gene>
    <name evidence="7" type="ORF">GCM10023205_38040</name>
</gene>
<dbReference type="InterPro" id="IPR014718">
    <property type="entry name" value="GH-type_carb-bd"/>
</dbReference>
<evidence type="ECO:0000256" key="1">
    <source>
        <dbReference type="ARBA" id="ARBA00005028"/>
    </source>
</evidence>
<evidence type="ECO:0000256" key="3">
    <source>
        <dbReference type="ARBA" id="ARBA00023235"/>
    </source>
</evidence>
<dbReference type="InterPro" id="IPR011013">
    <property type="entry name" value="Gal_mutarotase_sf_dom"/>
</dbReference>
<dbReference type="PANTHER" id="PTHR10091">
    <property type="entry name" value="ALDOSE-1-EPIMERASE"/>
    <property type="match status" value="1"/>
</dbReference>
<dbReference type="InterPro" id="IPR015443">
    <property type="entry name" value="Aldose_1-epimerase"/>
</dbReference>
<comment type="catalytic activity">
    <reaction evidence="5">
        <text>alpha-D-glucose = beta-D-glucose</text>
        <dbReference type="Rhea" id="RHEA:10264"/>
        <dbReference type="ChEBI" id="CHEBI:15903"/>
        <dbReference type="ChEBI" id="CHEBI:17925"/>
        <dbReference type="EC" id="5.1.3.3"/>
    </reaction>
</comment>
<accession>A0ABP9HEM3</accession>
<dbReference type="InterPro" id="IPR047215">
    <property type="entry name" value="Galactose_mutarotase-like"/>
</dbReference>
<protein>
    <recommendedName>
        <fullName evidence="5">Aldose 1-epimerase</fullName>
        <ecNumber evidence="5">5.1.3.3</ecNumber>
    </recommendedName>
</protein>
<evidence type="ECO:0000256" key="5">
    <source>
        <dbReference type="PIRNR" id="PIRNR005096"/>
    </source>
</evidence>
<proteinExistence type="inferred from homology"/>
<dbReference type="NCBIfam" id="NF008277">
    <property type="entry name" value="PRK11055.1"/>
    <property type="match status" value="1"/>
</dbReference>
<evidence type="ECO:0000256" key="6">
    <source>
        <dbReference type="SAM" id="MobiDB-lite"/>
    </source>
</evidence>
<comment type="pathway">
    <text evidence="1 5">Carbohydrate metabolism; hexose metabolism.</text>
</comment>
<dbReference type="Pfam" id="PF01263">
    <property type="entry name" value="Aldose_epim"/>
    <property type="match status" value="1"/>
</dbReference>
<dbReference type="RefSeq" id="WP_345676726.1">
    <property type="nucleotide sequence ID" value="NZ_BAABHS010000012.1"/>
</dbReference>
<dbReference type="PIRSF" id="PIRSF005096">
    <property type="entry name" value="GALM"/>
    <property type="match status" value="1"/>
</dbReference>
<reference evidence="8" key="1">
    <citation type="journal article" date="2019" name="Int. J. Syst. Evol. Microbiol.">
        <title>The Global Catalogue of Microorganisms (GCM) 10K type strain sequencing project: providing services to taxonomists for standard genome sequencing and annotation.</title>
        <authorList>
            <consortium name="The Broad Institute Genomics Platform"/>
            <consortium name="The Broad Institute Genome Sequencing Center for Infectious Disease"/>
            <person name="Wu L."/>
            <person name="Ma J."/>
        </authorList>
    </citation>
    <scope>NUCLEOTIDE SEQUENCE [LARGE SCALE GENOMIC DNA]</scope>
    <source>
        <strain evidence="8">JCM 17986</strain>
    </source>
</reference>
<keyword evidence="8" id="KW-1185">Reference proteome</keyword>
<dbReference type="CDD" id="cd09019">
    <property type="entry name" value="galactose_mutarotase_like"/>
    <property type="match status" value="1"/>
</dbReference>
<feature type="compositionally biased region" description="Polar residues" evidence="6">
    <location>
        <begin position="358"/>
        <end position="372"/>
    </location>
</feature>
<dbReference type="Gene3D" id="2.70.98.10">
    <property type="match status" value="1"/>
</dbReference>
<keyword evidence="3 5" id="KW-0413">Isomerase</keyword>
<sequence length="382" mass="40315">MTPTARPHPELRLHREPFGTAPDGGPVERWTFGAAGGVTAAVLTYGGILQSCRVPDRDGRTADVVLALPTTAAYAADDTYLGALVGRYANRIAGAAFTLDGTTHRLPDNDRGNTLHGGPDGFHRRIWTADPVTADDRVGVRLRLRSPDGDMGFPGRLDVEVAYTVDRAGTLAVDYRAVGDRPTVVNLTQHAYWNLAGGGDVAGHRLTVDADAYLPVGPTGIPHGGAPAPVAGTPFALTGRPLADVFRAAATDPQLAAAGGLDHCYALPGGTTARPRRAAVLDDPASGRRLETWTTEPGLQVYTANGLGTRFGRHAAVCLETQRFPDTPNRPDYPSAVLLPRQIHRSTTHYRFTHIAPTNTATGSPTPLSSSGAAAPDLRRTP</sequence>
<dbReference type="EMBL" id="BAABHS010000012">
    <property type="protein sequence ID" value="GAA4969187.1"/>
    <property type="molecule type" value="Genomic_DNA"/>
</dbReference>
<dbReference type="PANTHER" id="PTHR10091:SF0">
    <property type="entry name" value="GALACTOSE MUTAROTASE"/>
    <property type="match status" value="1"/>
</dbReference>
<dbReference type="Proteomes" id="UP001500466">
    <property type="component" value="Unassembled WGS sequence"/>
</dbReference>
<comment type="similarity">
    <text evidence="2 5">Belongs to the aldose epimerase family.</text>
</comment>
<dbReference type="SUPFAM" id="SSF74650">
    <property type="entry name" value="Galactose mutarotase-like"/>
    <property type="match status" value="1"/>
</dbReference>
<feature type="region of interest" description="Disordered" evidence="6">
    <location>
        <begin position="358"/>
        <end position="382"/>
    </location>
</feature>
<comment type="caution">
    <text evidence="7">The sequence shown here is derived from an EMBL/GenBank/DDBJ whole genome shotgun (WGS) entry which is preliminary data.</text>
</comment>
<organism evidence="7 8">
    <name type="scientific">Yinghuangia aomiensis</name>
    <dbReference type="NCBI Taxonomy" id="676205"/>
    <lineage>
        <taxon>Bacteria</taxon>
        <taxon>Bacillati</taxon>
        <taxon>Actinomycetota</taxon>
        <taxon>Actinomycetes</taxon>
        <taxon>Kitasatosporales</taxon>
        <taxon>Streptomycetaceae</taxon>
        <taxon>Yinghuangia</taxon>
    </lineage>
</organism>